<dbReference type="PRINTS" id="PR00038">
    <property type="entry name" value="HTHLUXR"/>
</dbReference>
<reference evidence="2 3" key="1">
    <citation type="journal article" date="2019" name="Int. J. Syst. Evol. Microbiol.">
        <title>The Global Catalogue of Microorganisms (GCM) 10K type strain sequencing project: providing services to taxonomists for standard genome sequencing and annotation.</title>
        <authorList>
            <consortium name="The Broad Institute Genomics Platform"/>
            <consortium name="The Broad Institute Genome Sequencing Center for Infectious Disease"/>
            <person name="Wu L."/>
            <person name="Ma J."/>
        </authorList>
    </citation>
    <scope>NUCLEOTIDE SEQUENCE [LARGE SCALE GENOMIC DNA]</scope>
    <source>
        <strain evidence="2 3">JCM 14307</strain>
    </source>
</reference>
<dbReference type="InterPro" id="IPR016032">
    <property type="entry name" value="Sig_transdc_resp-reg_C-effctor"/>
</dbReference>
<proteinExistence type="predicted"/>
<dbReference type="PROSITE" id="PS50043">
    <property type="entry name" value="HTH_LUXR_2"/>
    <property type="match status" value="1"/>
</dbReference>
<dbReference type="PANTHER" id="PTHR47691">
    <property type="entry name" value="REGULATOR-RELATED"/>
    <property type="match status" value="1"/>
</dbReference>
<protein>
    <recommendedName>
        <fullName evidence="1">HTH luxR-type domain-containing protein</fullName>
    </recommendedName>
</protein>
<organism evidence="2 3">
    <name type="scientific">Kribbella yunnanensis</name>
    <dbReference type="NCBI Taxonomy" id="190194"/>
    <lineage>
        <taxon>Bacteria</taxon>
        <taxon>Bacillati</taxon>
        <taxon>Actinomycetota</taxon>
        <taxon>Actinomycetes</taxon>
        <taxon>Propionibacteriales</taxon>
        <taxon>Kribbellaceae</taxon>
        <taxon>Kribbella</taxon>
    </lineage>
</organism>
<dbReference type="CDD" id="cd06170">
    <property type="entry name" value="LuxR_C_like"/>
    <property type="match status" value="1"/>
</dbReference>
<dbReference type="InterPro" id="IPR036388">
    <property type="entry name" value="WH-like_DNA-bd_sf"/>
</dbReference>
<dbReference type="EMBL" id="BAAANF010000016">
    <property type="protein sequence ID" value="GAA1693860.1"/>
    <property type="molecule type" value="Genomic_DNA"/>
</dbReference>
<dbReference type="InterPro" id="IPR000792">
    <property type="entry name" value="Tscrpt_reg_LuxR_C"/>
</dbReference>
<comment type="caution">
    <text evidence="2">The sequence shown here is derived from an EMBL/GenBank/DDBJ whole genome shotgun (WGS) entry which is preliminary data.</text>
</comment>
<dbReference type="SUPFAM" id="SSF46894">
    <property type="entry name" value="C-terminal effector domain of the bipartite response regulators"/>
    <property type="match status" value="1"/>
</dbReference>
<accession>A0ABN2HUL1</accession>
<dbReference type="Gene3D" id="3.40.50.300">
    <property type="entry name" value="P-loop containing nucleotide triphosphate hydrolases"/>
    <property type="match status" value="1"/>
</dbReference>
<dbReference type="SMART" id="SM00421">
    <property type="entry name" value="HTH_LUXR"/>
    <property type="match status" value="1"/>
</dbReference>
<dbReference type="PRINTS" id="PR00364">
    <property type="entry name" value="DISEASERSIST"/>
</dbReference>
<dbReference type="Pfam" id="PF00196">
    <property type="entry name" value="GerE"/>
    <property type="match status" value="1"/>
</dbReference>
<dbReference type="InterPro" id="IPR027417">
    <property type="entry name" value="P-loop_NTPase"/>
</dbReference>
<feature type="domain" description="HTH luxR-type" evidence="1">
    <location>
        <begin position="3"/>
        <end position="68"/>
    </location>
</feature>
<evidence type="ECO:0000259" key="1">
    <source>
        <dbReference type="PROSITE" id="PS50043"/>
    </source>
</evidence>
<name>A0ABN2HUL1_9ACTN</name>
<dbReference type="SUPFAM" id="SSF52540">
    <property type="entry name" value="P-loop containing nucleoside triphosphate hydrolases"/>
    <property type="match status" value="1"/>
</dbReference>
<dbReference type="Proteomes" id="UP001500280">
    <property type="component" value="Unassembled WGS sequence"/>
</dbReference>
<keyword evidence="3" id="KW-1185">Reference proteome</keyword>
<gene>
    <name evidence="2" type="ORF">GCM10009745_44270</name>
</gene>
<evidence type="ECO:0000313" key="3">
    <source>
        <dbReference type="Proteomes" id="UP001500280"/>
    </source>
</evidence>
<dbReference type="Gene3D" id="1.10.10.10">
    <property type="entry name" value="Winged helix-like DNA-binding domain superfamily/Winged helix DNA-binding domain"/>
    <property type="match status" value="1"/>
</dbReference>
<evidence type="ECO:0000313" key="2">
    <source>
        <dbReference type="EMBL" id="GAA1693860.1"/>
    </source>
</evidence>
<dbReference type="PANTHER" id="PTHR47691:SF3">
    <property type="entry name" value="HTH-TYPE TRANSCRIPTIONAL REGULATOR RV0890C-RELATED"/>
    <property type="match status" value="1"/>
</dbReference>
<sequence length="865" mass="91367">MPEMEWLELISAREAEVLAAIRGHQSNAQIAARLHLSIRTVESHVASLLRKAGVPDRRSLAALAEEPVSGLPVFPTSFVGREEERTAVAAALGVARLVSLVGSGGMGKTRLAVEVAADQDAVFVDLVPVRAGGVGQAVAQALGVVERPPGTPTDAVVERLRSDRALLLLDNCEHVIGEVGELVARILRLCPQVRILATSRERLAVPGERLVEVPSLGASAPQLFLERATGVVSDVAAVERLCAALDGMPLAIELVAARTASLGVDGIEAALDDLLRLISGGRGPDQRHHSLQDVISWSLDLLDDEERLLFRRLGVFVGSFDLPAAAALSPELSVGAVADLIGRLADRSLIVYRERWSLLETVRAVAAHELELSGEDLIPRYVRWAADLAADTAADTAGGKAADAAAGFTSVADDLRNALTYTTPDSYRLAKSLAHLSFVHGQIVAARNHYVRAAELNPDRAAEDLQSAADVALISADEVAFGLLLEASDRAVGTARAVALASAVIAATRFSMSFAEPVPRERLIGLLTEATALADPRDERCVAVLAMARAWASGENPLDPDLELSRNAVAAARRTGDVALVLGALDALGTALANAGHLRQAHRLSDERLRLAATASRSDPAVAAELVDLFHVASTSAIAAGDLPAAAMIAARDTEAGTHPAIVAPRLIRLYGLTGRFDEALEQADILWDGWLCAATYGVESELSSLRGHWPSSAAAIVAMVHGLRGDGPAYEEWRVRARRIAHVDNPADSLSLAAPAAFVDARIAVHTGRYDDARALVDAALAPFPEKWWSPYAHAAGAELAVVAGLPDAVECIAAAEAAAVENQWAAACLTRAKARHTGDQQLMAEAVAQWDRIGAAFERTVQW</sequence>